<evidence type="ECO:0000313" key="3">
    <source>
        <dbReference type="Proteomes" id="UP000807469"/>
    </source>
</evidence>
<dbReference type="SUPFAM" id="SSF52047">
    <property type="entry name" value="RNI-like"/>
    <property type="match status" value="1"/>
</dbReference>
<dbReference type="Pfam" id="PF12937">
    <property type="entry name" value="F-box-like"/>
    <property type="match status" value="1"/>
</dbReference>
<reference evidence="2" key="1">
    <citation type="submission" date="2020-11" db="EMBL/GenBank/DDBJ databases">
        <authorList>
            <consortium name="DOE Joint Genome Institute"/>
            <person name="Ahrendt S."/>
            <person name="Riley R."/>
            <person name="Andreopoulos W."/>
            <person name="Labutti K."/>
            <person name="Pangilinan J."/>
            <person name="Ruiz-Duenas F.J."/>
            <person name="Barrasa J.M."/>
            <person name="Sanchez-Garcia M."/>
            <person name="Camarero S."/>
            <person name="Miyauchi S."/>
            <person name="Serrano A."/>
            <person name="Linde D."/>
            <person name="Babiker R."/>
            <person name="Drula E."/>
            <person name="Ayuso-Fernandez I."/>
            <person name="Pacheco R."/>
            <person name="Padilla G."/>
            <person name="Ferreira P."/>
            <person name="Barriuso J."/>
            <person name="Kellner H."/>
            <person name="Castanera R."/>
            <person name="Alfaro M."/>
            <person name="Ramirez L."/>
            <person name="Pisabarro A.G."/>
            <person name="Kuo A."/>
            <person name="Tritt A."/>
            <person name="Lipzen A."/>
            <person name="He G."/>
            <person name="Yan M."/>
            <person name="Ng V."/>
            <person name="Cullen D."/>
            <person name="Martin F."/>
            <person name="Rosso M.-N."/>
            <person name="Henrissat B."/>
            <person name="Hibbett D."/>
            <person name="Martinez A.T."/>
            <person name="Grigoriev I.V."/>
        </authorList>
    </citation>
    <scope>NUCLEOTIDE SEQUENCE</scope>
    <source>
        <strain evidence="2">CIRM-BRFM 674</strain>
    </source>
</reference>
<dbReference type="Proteomes" id="UP000807469">
    <property type="component" value="Unassembled WGS sequence"/>
</dbReference>
<dbReference type="AlphaFoldDB" id="A0A9P5Z7G4"/>
<feature type="non-terminal residue" evidence="2">
    <location>
        <position position="365"/>
    </location>
</feature>
<proteinExistence type="predicted"/>
<sequence length="365" mass="42151">MYGRISLQDNISIGEAVRHINESIEQHQTTTRQHQTTIERNRATILVLQSEIDDLESKSRVHQASILTLKSQSNDYTPISRLPPEVLCRIFWFAQRDDDAGMLPYPEWTPLTHVIRRWRNIAVNSSTLWTVPHFGNIRWCEEAFRRSKNTGLVINISGSAREHQQAVSFALRHASHIRGLSICDTKVVGHSVWNRLCYELVKTPPRLEFLRLTFVSGSRYPQTFGAIHEPYPCYVPENFLKVKLQLLRSLWLTCYENWDSLRVFHHALVHLTINNSHPTREQFVLAMKEMPYLEYLHLAYALPMAAHQPDSFLAVNSICLSHLRALHVISEIAEEVETFFQLVTIPPDAIVKVDCFTEEISSVEC</sequence>
<protein>
    <recommendedName>
        <fullName evidence="1">F-box domain-containing protein</fullName>
    </recommendedName>
</protein>
<dbReference type="InterPro" id="IPR036047">
    <property type="entry name" value="F-box-like_dom_sf"/>
</dbReference>
<keyword evidence="3" id="KW-1185">Reference proteome</keyword>
<dbReference type="EMBL" id="MU155166">
    <property type="protein sequence ID" value="KAF9482402.1"/>
    <property type="molecule type" value="Genomic_DNA"/>
</dbReference>
<comment type="caution">
    <text evidence="2">The sequence shown here is derived from an EMBL/GenBank/DDBJ whole genome shotgun (WGS) entry which is preliminary data.</text>
</comment>
<evidence type="ECO:0000313" key="2">
    <source>
        <dbReference type="EMBL" id="KAF9482402.1"/>
    </source>
</evidence>
<dbReference type="InterPro" id="IPR001810">
    <property type="entry name" value="F-box_dom"/>
</dbReference>
<dbReference type="SUPFAM" id="SSF81383">
    <property type="entry name" value="F-box domain"/>
    <property type="match status" value="1"/>
</dbReference>
<feature type="domain" description="F-box" evidence="1">
    <location>
        <begin position="79"/>
        <end position="130"/>
    </location>
</feature>
<gene>
    <name evidence="2" type="ORF">BDN70DRAFT_853434</name>
</gene>
<dbReference type="Gene3D" id="1.20.1280.50">
    <property type="match status" value="1"/>
</dbReference>
<accession>A0A9P5Z7G4</accession>
<dbReference type="OrthoDB" id="3156934at2759"/>
<organism evidence="2 3">
    <name type="scientific">Pholiota conissans</name>
    <dbReference type="NCBI Taxonomy" id="109636"/>
    <lineage>
        <taxon>Eukaryota</taxon>
        <taxon>Fungi</taxon>
        <taxon>Dikarya</taxon>
        <taxon>Basidiomycota</taxon>
        <taxon>Agaricomycotina</taxon>
        <taxon>Agaricomycetes</taxon>
        <taxon>Agaricomycetidae</taxon>
        <taxon>Agaricales</taxon>
        <taxon>Agaricineae</taxon>
        <taxon>Strophariaceae</taxon>
        <taxon>Pholiota</taxon>
    </lineage>
</organism>
<name>A0A9P5Z7G4_9AGAR</name>
<evidence type="ECO:0000259" key="1">
    <source>
        <dbReference type="Pfam" id="PF12937"/>
    </source>
</evidence>